<dbReference type="GO" id="GO:0008081">
    <property type="term" value="F:phosphoric diester hydrolase activity"/>
    <property type="evidence" value="ECO:0007669"/>
    <property type="project" value="InterPro"/>
</dbReference>
<dbReference type="RefSeq" id="WP_065821361.1">
    <property type="nucleotide sequence ID" value="NZ_CP014672.1"/>
</dbReference>
<evidence type="ECO:0000256" key="1">
    <source>
        <dbReference type="SAM" id="Phobius"/>
    </source>
</evidence>
<feature type="transmembrane region" description="Helical" evidence="1">
    <location>
        <begin position="6"/>
        <end position="21"/>
    </location>
</feature>
<dbReference type="GO" id="GO:0006629">
    <property type="term" value="P:lipid metabolic process"/>
    <property type="evidence" value="ECO:0007669"/>
    <property type="project" value="InterPro"/>
</dbReference>
<dbReference type="PANTHER" id="PTHR46211:SF1">
    <property type="entry name" value="GLYCEROPHOSPHODIESTER PHOSPHODIESTERASE, CYTOPLASMIC"/>
    <property type="match status" value="1"/>
</dbReference>
<dbReference type="SUPFAM" id="SSF51695">
    <property type="entry name" value="PLC-like phosphodiesterases"/>
    <property type="match status" value="1"/>
</dbReference>
<name>A0A1B1YDX5_THEST</name>
<organism evidence="3 4">
    <name type="scientific">Thermoclostridium stercorarium subsp. thermolacticum DSM 2910</name>
    <dbReference type="NCBI Taxonomy" id="1121336"/>
    <lineage>
        <taxon>Bacteria</taxon>
        <taxon>Bacillati</taxon>
        <taxon>Bacillota</taxon>
        <taxon>Clostridia</taxon>
        <taxon>Eubacteriales</taxon>
        <taxon>Oscillospiraceae</taxon>
        <taxon>Thermoclostridium</taxon>
    </lineage>
</organism>
<dbReference type="Proteomes" id="UP000092971">
    <property type="component" value="Chromosome"/>
</dbReference>
<keyword evidence="1" id="KW-0812">Transmembrane</keyword>
<dbReference type="InterPro" id="IPR030395">
    <property type="entry name" value="GP_PDE_dom"/>
</dbReference>
<protein>
    <submittedName>
        <fullName evidence="3">Glycerophosphodiester phosphodiesterase</fullName>
    </submittedName>
</protein>
<evidence type="ECO:0000313" key="3">
    <source>
        <dbReference type="EMBL" id="ANW98965.1"/>
    </source>
</evidence>
<gene>
    <name evidence="3" type="ORF">CSTERTH_07970</name>
</gene>
<dbReference type="EMBL" id="CP014672">
    <property type="protein sequence ID" value="ANW98965.1"/>
    <property type="molecule type" value="Genomic_DNA"/>
</dbReference>
<evidence type="ECO:0000313" key="4">
    <source>
        <dbReference type="Proteomes" id="UP000092971"/>
    </source>
</evidence>
<dbReference type="Pfam" id="PF03009">
    <property type="entry name" value="GDPD"/>
    <property type="match status" value="1"/>
</dbReference>
<sequence length="267" mass="30506">MIIGCIIGILTIMFLIVLYLIKPNQKRIEALPVRLFAHRGLHGKGIPENTLKAFRMASERNFGVELDVRFTLDKKVVVFHDDSLKRLCGRDIKVDELTYDALQSCNIAGSDEKIPLLTEALEVLNGVPVICEIKSDNKGPIEELCVAVSDIIKKYNGFICIESFDPFVVRWFRKNRPEVIRGQLSMRFTTENSDLSPIKAFMMRNLFVNVFSRPDFIAYRYRDDSFGYFLCRCVFKPLCIPWTVKGKKDITEASGVYGSVIFEEIDA</sequence>
<dbReference type="InterPro" id="IPR017946">
    <property type="entry name" value="PLC-like_Pdiesterase_TIM-brl"/>
</dbReference>
<keyword evidence="1" id="KW-1133">Transmembrane helix</keyword>
<dbReference type="PROSITE" id="PS51704">
    <property type="entry name" value="GP_PDE"/>
    <property type="match status" value="1"/>
</dbReference>
<accession>A0A1B1YDX5</accession>
<evidence type="ECO:0000259" key="2">
    <source>
        <dbReference type="PROSITE" id="PS51704"/>
    </source>
</evidence>
<proteinExistence type="predicted"/>
<dbReference type="Gene3D" id="3.20.20.190">
    <property type="entry name" value="Phosphatidylinositol (PI) phosphodiesterase"/>
    <property type="match status" value="1"/>
</dbReference>
<dbReference type="AlphaFoldDB" id="A0A1B1YDX5"/>
<dbReference type="PANTHER" id="PTHR46211">
    <property type="entry name" value="GLYCEROPHOSPHORYL DIESTER PHOSPHODIESTERASE"/>
    <property type="match status" value="1"/>
</dbReference>
<feature type="domain" description="GP-PDE" evidence="2">
    <location>
        <begin position="33"/>
        <end position="267"/>
    </location>
</feature>
<reference evidence="3 4" key="1">
    <citation type="submission" date="2016-02" db="EMBL/GenBank/DDBJ databases">
        <title>Comparison of Clostridium stercorarium subspecies using comparative genomics and transcriptomics.</title>
        <authorList>
            <person name="Schellenberg J."/>
            <person name="Thallinger G."/>
            <person name="Levin D.B."/>
            <person name="Zhang X."/>
            <person name="Alvare G."/>
            <person name="Fristensky B."/>
            <person name="Sparling R."/>
        </authorList>
    </citation>
    <scope>NUCLEOTIDE SEQUENCE [LARGE SCALE GENOMIC DNA]</scope>
    <source>
        <strain evidence="3 4">DSM 2910</strain>
    </source>
</reference>
<dbReference type="OrthoDB" id="384721at2"/>
<keyword evidence="1" id="KW-0472">Membrane</keyword>